<feature type="binding site" evidence="6">
    <location>
        <position position="5"/>
    </location>
    <ligand>
        <name>Mg(2+)</name>
        <dbReference type="ChEBI" id="CHEBI:18420"/>
    </ligand>
</feature>
<dbReference type="InterPro" id="IPR022907">
    <property type="entry name" value="VapC_family"/>
</dbReference>
<dbReference type="InterPro" id="IPR029060">
    <property type="entry name" value="PIN-like_dom_sf"/>
</dbReference>
<proteinExistence type="inferred from homology"/>
<evidence type="ECO:0000259" key="7">
    <source>
        <dbReference type="Pfam" id="PF01850"/>
    </source>
</evidence>
<comment type="function">
    <text evidence="6">Toxic component of a toxin-antitoxin (TA) system. An RNase.</text>
</comment>
<keyword evidence="4 6" id="KW-0378">Hydrolase</keyword>
<dbReference type="RefSeq" id="WP_051231999.1">
    <property type="nucleotide sequence ID" value="NZ_AUII01000001.1"/>
</dbReference>
<dbReference type="GO" id="GO:0004540">
    <property type="term" value="F:RNA nuclease activity"/>
    <property type="evidence" value="ECO:0007669"/>
    <property type="project" value="InterPro"/>
</dbReference>
<dbReference type="Pfam" id="PF01850">
    <property type="entry name" value="PIN"/>
    <property type="match status" value="1"/>
</dbReference>
<dbReference type="AlphaFoldDB" id="A0A511CZ12"/>
<dbReference type="Proteomes" id="UP000321328">
    <property type="component" value="Unassembled WGS sequence"/>
</dbReference>
<evidence type="ECO:0000313" key="8">
    <source>
        <dbReference type="EMBL" id="GEL17766.1"/>
    </source>
</evidence>
<dbReference type="STRING" id="1123024.GCA_000423625_00069"/>
<dbReference type="GO" id="GO:0000287">
    <property type="term" value="F:magnesium ion binding"/>
    <property type="evidence" value="ECO:0007669"/>
    <property type="project" value="UniProtKB-UniRule"/>
</dbReference>
<keyword evidence="2 6" id="KW-0540">Nuclease</keyword>
<dbReference type="HAMAP" id="MF_00265">
    <property type="entry name" value="VapC_Nob1"/>
    <property type="match status" value="1"/>
</dbReference>
<dbReference type="InterPro" id="IPR052106">
    <property type="entry name" value="PINc/VapC_TA"/>
</dbReference>
<gene>
    <name evidence="8" type="primary">vapc7</name>
    <name evidence="6" type="synonym">vapC</name>
    <name evidence="8" type="ORF">PA7_16030</name>
</gene>
<dbReference type="EC" id="3.1.-.-" evidence="6"/>
<comment type="cofactor">
    <cofactor evidence="6">
        <name>Mg(2+)</name>
        <dbReference type="ChEBI" id="CHEBI:18420"/>
    </cofactor>
</comment>
<accession>A0A511CZ12</accession>
<evidence type="ECO:0000256" key="3">
    <source>
        <dbReference type="ARBA" id="ARBA00022723"/>
    </source>
</evidence>
<sequence>MIVLDTTVLLYAVGTEHELREPCRRLLAAPKRLALTATAGVIQEFVHVRSRRRPRSEAVSLGRSYLTLLRPLLDVPDAAVDDALSLLGEHASLGAFDAVLAAAALRAGCRAVVTADRAFTQVDDLPVVFPDQAGVATLLSPGDEGEPRSPRSAQG</sequence>
<evidence type="ECO:0000256" key="2">
    <source>
        <dbReference type="ARBA" id="ARBA00022722"/>
    </source>
</evidence>
<keyword evidence="9" id="KW-1185">Reference proteome</keyword>
<keyword evidence="5 6" id="KW-0460">Magnesium</keyword>
<dbReference type="SUPFAM" id="SSF88723">
    <property type="entry name" value="PIN domain-like"/>
    <property type="match status" value="1"/>
</dbReference>
<organism evidence="8 9">
    <name type="scientific">Pseudonocardia asaccharolytica DSM 44247 = NBRC 16224</name>
    <dbReference type="NCBI Taxonomy" id="1123024"/>
    <lineage>
        <taxon>Bacteria</taxon>
        <taxon>Bacillati</taxon>
        <taxon>Actinomycetota</taxon>
        <taxon>Actinomycetes</taxon>
        <taxon>Pseudonocardiales</taxon>
        <taxon>Pseudonocardiaceae</taxon>
        <taxon>Pseudonocardia</taxon>
    </lineage>
</organism>
<dbReference type="OrthoDB" id="4726629at2"/>
<dbReference type="EMBL" id="BJVI01000012">
    <property type="protein sequence ID" value="GEL17766.1"/>
    <property type="molecule type" value="Genomic_DNA"/>
</dbReference>
<comment type="caution">
    <text evidence="8">The sequence shown here is derived from an EMBL/GenBank/DDBJ whole genome shotgun (WGS) entry which is preliminary data.</text>
</comment>
<keyword evidence="6" id="KW-0800">Toxin</keyword>
<comment type="similarity">
    <text evidence="6">Belongs to the PINc/VapC protein family.</text>
</comment>
<keyword evidence="1 6" id="KW-1277">Toxin-antitoxin system</keyword>
<dbReference type="PANTHER" id="PTHR38826:SF5">
    <property type="entry name" value="RIBONUCLEASE VAPC13"/>
    <property type="match status" value="1"/>
</dbReference>
<feature type="domain" description="PIN" evidence="7">
    <location>
        <begin position="2"/>
        <end position="124"/>
    </location>
</feature>
<dbReference type="GO" id="GO:0090729">
    <property type="term" value="F:toxin activity"/>
    <property type="evidence" value="ECO:0007669"/>
    <property type="project" value="UniProtKB-KW"/>
</dbReference>
<dbReference type="Gene3D" id="3.40.50.1010">
    <property type="entry name" value="5'-nuclease"/>
    <property type="match status" value="1"/>
</dbReference>
<evidence type="ECO:0000313" key="9">
    <source>
        <dbReference type="Proteomes" id="UP000321328"/>
    </source>
</evidence>
<keyword evidence="3 6" id="KW-0479">Metal-binding</keyword>
<dbReference type="InterPro" id="IPR002716">
    <property type="entry name" value="PIN_dom"/>
</dbReference>
<dbReference type="PANTHER" id="PTHR38826">
    <property type="entry name" value="RIBONUCLEASE VAPC13"/>
    <property type="match status" value="1"/>
</dbReference>
<protein>
    <recommendedName>
        <fullName evidence="6">Ribonuclease VapC</fullName>
        <shortName evidence="6">RNase VapC</shortName>
        <ecNumber evidence="6">3.1.-.-</ecNumber>
    </recommendedName>
    <alternativeName>
        <fullName evidence="6">Toxin VapC</fullName>
    </alternativeName>
</protein>
<feature type="binding site" evidence="6">
    <location>
        <position position="97"/>
    </location>
    <ligand>
        <name>Mg(2+)</name>
        <dbReference type="ChEBI" id="CHEBI:18420"/>
    </ligand>
</feature>
<evidence type="ECO:0000256" key="6">
    <source>
        <dbReference type="HAMAP-Rule" id="MF_00265"/>
    </source>
</evidence>
<evidence type="ECO:0000256" key="1">
    <source>
        <dbReference type="ARBA" id="ARBA00022649"/>
    </source>
</evidence>
<dbReference type="GO" id="GO:0016787">
    <property type="term" value="F:hydrolase activity"/>
    <property type="evidence" value="ECO:0007669"/>
    <property type="project" value="UniProtKB-KW"/>
</dbReference>
<name>A0A511CZ12_9PSEU</name>
<evidence type="ECO:0000256" key="4">
    <source>
        <dbReference type="ARBA" id="ARBA00022801"/>
    </source>
</evidence>
<evidence type="ECO:0000256" key="5">
    <source>
        <dbReference type="ARBA" id="ARBA00022842"/>
    </source>
</evidence>
<reference evidence="8 9" key="1">
    <citation type="submission" date="2019-07" db="EMBL/GenBank/DDBJ databases">
        <title>Whole genome shotgun sequence of Pseudonocardia asaccharolytica NBRC 16224.</title>
        <authorList>
            <person name="Hosoyama A."/>
            <person name="Uohara A."/>
            <person name="Ohji S."/>
            <person name="Ichikawa N."/>
        </authorList>
    </citation>
    <scope>NUCLEOTIDE SEQUENCE [LARGE SCALE GENOMIC DNA]</scope>
    <source>
        <strain evidence="8 9">NBRC 16224</strain>
    </source>
</reference>